<dbReference type="Gene3D" id="1.10.10.10">
    <property type="entry name" value="Winged helix-like DNA-binding domain superfamily/Winged helix DNA-binding domain"/>
    <property type="match status" value="1"/>
</dbReference>
<dbReference type="RefSeq" id="WP_209512733.1">
    <property type="nucleotide sequence ID" value="NZ_JAGGKS010000009.1"/>
</dbReference>
<dbReference type="Gene3D" id="3.30.450.20">
    <property type="entry name" value="PAS domain"/>
    <property type="match status" value="1"/>
</dbReference>
<dbReference type="InterPro" id="IPR002078">
    <property type="entry name" value="Sigma_54_int"/>
</dbReference>
<dbReference type="Proteomes" id="UP001519342">
    <property type="component" value="Unassembled WGS sequence"/>
</dbReference>
<evidence type="ECO:0000313" key="5">
    <source>
        <dbReference type="Proteomes" id="UP001519342"/>
    </source>
</evidence>
<dbReference type="SUPFAM" id="SSF52540">
    <property type="entry name" value="P-loop containing nucleoside triphosphate hydrolases"/>
    <property type="match status" value="1"/>
</dbReference>
<dbReference type="InterPro" id="IPR036388">
    <property type="entry name" value="WH-like_DNA-bd_sf"/>
</dbReference>
<evidence type="ECO:0000256" key="2">
    <source>
        <dbReference type="ARBA" id="ARBA00022840"/>
    </source>
</evidence>
<dbReference type="PROSITE" id="PS50045">
    <property type="entry name" value="SIGMA54_INTERACT_4"/>
    <property type="match status" value="1"/>
</dbReference>
<keyword evidence="2" id="KW-0067">ATP-binding</keyword>
<dbReference type="CDD" id="cd00009">
    <property type="entry name" value="AAA"/>
    <property type="match status" value="1"/>
</dbReference>
<dbReference type="InterPro" id="IPR058031">
    <property type="entry name" value="AAA_lid_NorR"/>
</dbReference>
<dbReference type="InterPro" id="IPR027417">
    <property type="entry name" value="P-loop_NTPase"/>
</dbReference>
<evidence type="ECO:0000313" key="4">
    <source>
        <dbReference type="EMBL" id="MBP1927018.1"/>
    </source>
</evidence>
<comment type="caution">
    <text evidence="4">The sequence shown here is derived from an EMBL/GenBank/DDBJ whole genome shotgun (WGS) entry which is preliminary data.</text>
</comment>
<gene>
    <name evidence="4" type="ORF">J2Z76_002890</name>
</gene>
<reference evidence="4 5" key="1">
    <citation type="submission" date="2021-03" db="EMBL/GenBank/DDBJ databases">
        <title>Genomic Encyclopedia of Type Strains, Phase IV (KMG-IV): sequencing the most valuable type-strain genomes for metagenomic binning, comparative biology and taxonomic classification.</title>
        <authorList>
            <person name="Goeker M."/>
        </authorList>
    </citation>
    <scope>NUCLEOTIDE SEQUENCE [LARGE SCALE GENOMIC DNA]</scope>
    <source>
        <strain evidence="4 5">DSM 24004</strain>
    </source>
</reference>
<dbReference type="SMART" id="SM00382">
    <property type="entry name" value="AAA"/>
    <property type="match status" value="1"/>
</dbReference>
<organism evidence="4 5">
    <name type="scientific">Sedimentibacter acidaminivorans</name>
    <dbReference type="NCBI Taxonomy" id="913099"/>
    <lineage>
        <taxon>Bacteria</taxon>
        <taxon>Bacillati</taxon>
        <taxon>Bacillota</taxon>
        <taxon>Tissierellia</taxon>
        <taxon>Sedimentibacter</taxon>
    </lineage>
</organism>
<dbReference type="InterPro" id="IPR025943">
    <property type="entry name" value="Sigma_54_int_dom_ATP-bd_2"/>
</dbReference>
<dbReference type="Gene3D" id="3.40.50.300">
    <property type="entry name" value="P-loop containing nucleotide triphosphate hydrolases"/>
    <property type="match status" value="1"/>
</dbReference>
<dbReference type="PANTHER" id="PTHR32071">
    <property type="entry name" value="TRANSCRIPTIONAL REGULATORY PROTEIN"/>
    <property type="match status" value="1"/>
</dbReference>
<evidence type="ECO:0000259" key="3">
    <source>
        <dbReference type="PROSITE" id="PS50045"/>
    </source>
</evidence>
<feature type="domain" description="Sigma-54 factor interaction" evidence="3">
    <location>
        <begin position="341"/>
        <end position="564"/>
    </location>
</feature>
<keyword evidence="1" id="KW-0547">Nucleotide-binding</keyword>
<evidence type="ECO:0000256" key="1">
    <source>
        <dbReference type="ARBA" id="ARBA00022741"/>
    </source>
</evidence>
<dbReference type="PROSITE" id="PS00676">
    <property type="entry name" value="SIGMA54_INTERACT_2"/>
    <property type="match status" value="1"/>
</dbReference>
<dbReference type="EMBL" id="JAGGKS010000009">
    <property type="protein sequence ID" value="MBP1927018.1"/>
    <property type="molecule type" value="Genomic_DNA"/>
</dbReference>
<dbReference type="InterPro" id="IPR003593">
    <property type="entry name" value="AAA+_ATPase"/>
</dbReference>
<dbReference type="Gene3D" id="1.10.8.60">
    <property type="match status" value="1"/>
</dbReference>
<proteinExistence type="predicted"/>
<accession>A0ABS4GH51</accession>
<sequence>MKTISMIYNNRENWPVIEYLKSNLESIFEKYVQVNNVFLNELKEHEIIEGDIYLVLFEQMIYPLKKHIKNFNNVVVMTRGISRKYINEIRNIPNNTDVLVVNDSYESTIQTTNTFYELGISHINFIPYEEKLDVNNYYSDIKIAITPDETNMVPKFIKTIINIGYREIGYDTFIKIMQKQQLSYKSVNRNIIKHMDDIVEPNATFKSNYLNSYLKSEMLNKIIFNSYEGILLTDSDYNLVYSNEKLNKTFNIEDNNSEKNIKSFMDIEVFKKITDMESKSKFIKIHDENYTVEKNNVMLMDQIVGYSIILRNEKDIRELEISLKNHLMKKGLFAKYTFENIIYKSNKMLQLIKLSKKAALTDYTISIQGESGTGKELLAQSIHNFSNRKDMPFVAVNCAALPETLLESELFGYEGGSFTGARKNGKVGLFEQANTGTLFLDEIGDISSNFQSQLLRVIQEKQIMRIGSDRLINIDVRIIVATNKNLEEEVQKKNFRSDLFYRLNVIPIEIPALRERKEDIFLLLENFSGETYSNITDEEKSAILSYNWPGNVRELESATNYYKTLDEFPNYIINKLTNNSKKYILYDNTYYILEIIKDNTDRFHGIGRTQLTYLLKEKGIKISDSKVRSIIEWLNTKGYIETRKGRSGNRITQQGIDYLDKF</sequence>
<protein>
    <submittedName>
        <fullName evidence="4">Transcriptional regulator with PAS, ATPase and Fis domain</fullName>
    </submittedName>
</protein>
<keyword evidence="5" id="KW-1185">Reference proteome</keyword>
<dbReference type="Pfam" id="PF00158">
    <property type="entry name" value="Sigma54_activat"/>
    <property type="match status" value="1"/>
</dbReference>
<name>A0ABS4GH51_9FIRM</name>
<dbReference type="Pfam" id="PF25601">
    <property type="entry name" value="AAA_lid_14"/>
    <property type="match status" value="1"/>
</dbReference>